<evidence type="ECO:0000313" key="5">
    <source>
        <dbReference type="Proteomes" id="UP000823904"/>
    </source>
</evidence>
<reference evidence="4" key="1">
    <citation type="journal article" date="2021" name="PeerJ">
        <title>Extensive microbial diversity within the chicken gut microbiome revealed by metagenomics and culture.</title>
        <authorList>
            <person name="Gilroy R."/>
            <person name="Ravi A."/>
            <person name="Getino M."/>
            <person name="Pursley I."/>
            <person name="Horton D.L."/>
            <person name="Alikhan N.F."/>
            <person name="Baker D."/>
            <person name="Gharbi K."/>
            <person name="Hall N."/>
            <person name="Watson M."/>
            <person name="Adriaenssens E.M."/>
            <person name="Foster-Nyarko E."/>
            <person name="Jarju S."/>
            <person name="Secka A."/>
            <person name="Antonio M."/>
            <person name="Oren A."/>
            <person name="Chaudhuri R.R."/>
            <person name="La Ragione R."/>
            <person name="Hildebrand F."/>
            <person name="Pallen M.J."/>
        </authorList>
    </citation>
    <scope>NUCLEOTIDE SEQUENCE</scope>
    <source>
        <strain evidence="4">ChiSjej3B21-8574</strain>
    </source>
</reference>
<dbReference type="InterPro" id="IPR029044">
    <property type="entry name" value="Nucleotide-diphossugar_trans"/>
</dbReference>
<evidence type="ECO:0000259" key="3">
    <source>
        <dbReference type="Pfam" id="PF00535"/>
    </source>
</evidence>
<sequence>MISVIVPAFNVESTIIRTLDSILNQTYSEIEIIVVDDGSVDETGKVIDIYASRHEQVIVIHTKNQGVTAARLTGVLKASGEWIGFVDADDEIEPDMYELLLKNGERYKADIAHCGYQMIFADGRVSYFHNTGCFVKQDKITGLKDLLDGSMVEPGLCNKLFRKTLFHSLLNNGIMDCSIR</sequence>
<organism evidence="4 5">
    <name type="scientific">Candidatus Anaerostipes avistercoris</name>
    <dbReference type="NCBI Taxonomy" id="2838462"/>
    <lineage>
        <taxon>Bacteria</taxon>
        <taxon>Bacillati</taxon>
        <taxon>Bacillota</taxon>
        <taxon>Clostridia</taxon>
        <taxon>Lachnospirales</taxon>
        <taxon>Lachnospiraceae</taxon>
        <taxon>Anaerostipes</taxon>
    </lineage>
</organism>
<comment type="caution">
    <text evidence="4">The sequence shown here is derived from an EMBL/GenBank/DDBJ whole genome shotgun (WGS) entry which is preliminary data.</text>
</comment>
<dbReference type="PANTHER" id="PTHR22916:SF51">
    <property type="entry name" value="GLYCOSYLTRANSFERASE EPSH-RELATED"/>
    <property type="match status" value="1"/>
</dbReference>
<feature type="non-terminal residue" evidence="4">
    <location>
        <position position="180"/>
    </location>
</feature>
<dbReference type="Gene3D" id="3.90.550.10">
    <property type="entry name" value="Spore Coat Polysaccharide Biosynthesis Protein SpsA, Chain A"/>
    <property type="match status" value="1"/>
</dbReference>
<dbReference type="Pfam" id="PF00535">
    <property type="entry name" value="Glycos_transf_2"/>
    <property type="match status" value="1"/>
</dbReference>
<dbReference type="CDD" id="cd00761">
    <property type="entry name" value="Glyco_tranf_GTA_type"/>
    <property type="match status" value="1"/>
</dbReference>
<keyword evidence="1" id="KW-0328">Glycosyltransferase</keyword>
<dbReference type="GO" id="GO:0016757">
    <property type="term" value="F:glycosyltransferase activity"/>
    <property type="evidence" value="ECO:0007669"/>
    <property type="project" value="UniProtKB-KW"/>
</dbReference>
<evidence type="ECO:0000256" key="2">
    <source>
        <dbReference type="ARBA" id="ARBA00022679"/>
    </source>
</evidence>
<proteinExistence type="predicted"/>
<dbReference type="Proteomes" id="UP000823904">
    <property type="component" value="Unassembled WGS sequence"/>
</dbReference>
<dbReference type="EMBL" id="DWWD01000032">
    <property type="protein sequence ID" value="HJC50582.1"/>
    <property type="molecule type" value="Genomic_DNA"/>
</dbReference>
<dbReference type="SUPFAM" id="SSF53448">
    <property type="entry name" value="Nucleotide-diphospho-sugar transferases"/>
    <property type="match status" value="1"/>
</dbReference>
<reference evidence="4" key="2">
    <citation type="submission" date="2021-04" db="EMBL/GenBank/DDBJ databases">
        <authorList>
            <person name="Gilroy R."/>
        </authorList>
    </citation>
    <scope>NUCLEOTIDE SEQUENCE</scope>
    <source>
        <strain evidence="4">ChiSjej3B21-8574</strain>
    </source>
</reference>
<feature type="domain" description="Glycosyltransferase 2-like" evidence="3">
    <location>
        <begin position="3"/>
        <end position="167"/>
    </location>
</feature>
<accession>A0A9D2PH54</accession>
<name>A0A9D2PH54_9FIRM</name>
<gene>
    <name evidence="4" type="ORF">H9754_08450</name>
</gene>
<evidence type="ECO:0000256" key="1">
    <source>
        <dbReference type="ARBA" id="ARBA00022676"/>
    </source>
</evidence>
<evidence type="ECO:0000313" key="4">
    <source>
        <dbReference type="EMBL" id="HJC50582.1"/>
    </source>
</evidence>
<keyword evidence="2" id="KW-0808">Transferase</keyword>
<dbReference type="AlphaFoldDB" id="A0A9D2PH54"/>
<dbReference type="InterPro" id="IPR001173">
    <property type="entry name" value="Glyco_trans_2-like"/>
</dbReference>
<dbReference type="PANTHER" id="PTHR22916">
    <property type="entry name" value="GLYCOSYLTRANSFERASE"/>
    <property type="match status" value="1"/>
</dbReference>
<protein>
    <submittedName>
        <fullName evidence="4">Glycosyltransferase</fullName>
    </submittedName>
</protein>